<evidence type="ECO:0000256" key="7">
    <source>
        <dbReference type="ARBA" id="ARBA00023141"/>
    </source>
</evidence>
<comment type="pathway">
    <text evidence="3 9">Metabolic intermediate biosynthesis; chorismate biosynthesis; chorismate from D-erythrose 4-phosphate and phosphoenolpyruvate: step 3/7.</text>
</comment>
<dbReference type="CDD" id="cd00466">
    <property type="entry name" value="DHQase_II"/>
    <property type="match status" value="1"/>
</dbReference>
<dbReference type="AlphaFoldDB" id="A0A8S8XIH8"/>
<feature type="active site" description="Proton acceptor" evidence="9 10">
    <location>
        <position position="26"/>
    </location>
</feature>
<comment type="function">
    <text evidence="2 9">Catalyzes a trans-dehydration via an enolate intermediate.</text>
</comment>
<dbReference type="SUPFAM" id="SSF52304">
    <property type="entry name" value="Type II 3-dehydroquinate dehydratase"/>
    <property type="match status" value="1"/>
</dbReference>
<dbReference type="GO" id="GO:0019631">
    <property type="term" value="P:quinate catabolic process"/>
    <property type="evidence" value="ECO:0007669"/>
    <property type="project" value="TreeGrafter"/>
</dbReference>
<accession>A0A8S8XIH8</accession>
<dbReference type="EC" id="4.2.1.10" evidence="6 9"/>
<dbReference type="PANTHER" id="PTHR21272">
    <property type="entry name" value="CATABOLIC 3-DEHYDROQUINASE"/>
    <property type="match status" value="1"/>
</dbReference>
<dbReference type="InterPro" id="IPR018509">
    <property type="entry name" value="DHquinase_II_CS"/>
</dbReference>
<dbReference type="RefSeq" id="WP_420244269.1">
    <property type="nucleotide sequence ID" value="NZ_BOPV01000001.1"/>
</dbReference>
<dbReference type="Proteomes" id="UP000681075">
    <property type="component" value="Unassembled WGS sequence"/>
</dbReference>
<evidence type="ECO:0000256" key="4">
    <source>
        <dbReference type="ARBA" id="ARBA00011037"/>
    </source>
</evidence>
<evidence type="ECO:0000256" key="8">
    <source>
        <dbReference type="ARBA" id="ARBA00023239"/>
    </source>
</evidence>
<dbReference type="NCBIfam" id="NF003806">
    <property type="entry name" value="PRK05395.1-3"/>
    <property type="match status" value="1"/>
</dbReference>
<feature type="active site" description="Proton donor" evidence="9 10">
    <location>
        <position position="103"/>
    </location>
</feature>
<keyword evidence="9" id="KW-0028">Amino-acid biosynthesis</keyword>
<keyword evidence="14" id="KW-1185">Reference proteome</keyword>
<evidence type="ECO:0000256" key="6">
    <source>
        <dbReference type="ARBA" id="ARBA00012060"/>
    </source>
</evidence>
<keyword evidence="7 9" id="KW-0057">Aromatic amino acid biosynthesis</keyword>
<dbReference type="Pfam" id="PF01220">
    <property type="entry name" value="DHquinase_II"/>
    <property type="match status" value="1"/>
</dbReference>
<comment type="subunit">
    <text evidence="5 9">Homododecamer.</text>
</comment>
<dbReference type="InterPro" id="IPR036441">
    <property type="entry name" value="DHquinase_II_sf"/>
</dbReference>
<evidence type="ECO:0000313" key="14">
    <source>
        <dbReference type="Proteomes" id="UP000681075"/>
    </source>
</evidence>
<organism evidence="13 14">
    <name type="scientific">Roseiterribacter gracilis</name>
    <dbReference type="NCBI Taxonomy" id="2812848"/>
    <lineage>
        <taxon>Bacteria</taxon>
        <taxon>Pseudomonadati</taxon>
        <taxon>Pseudomonadota</taxon>
        <taxon>Alphaproteobacteria</taxon>
        <taxon>Rhodospirillales</taxon>
        <taxon>Roseiterribacteraceae</taxon>
        <taxon>Roseiterribacter</taxon>
    </lineage>
</organism>
<evidence type="ECO:0000256" key="12">
    <source>
        <dbReference type="PIRSR" id="PIRSR001399-3"/>
    </source>
</evidence>
<feature type="site" description="Transition state stabilizer" evidence="9 12">
    <location>
        <position position="21"/>
    </location>
</feature>
<protein>
    <recommendedName>
        <fullName evidence="6 9">3-dehydroquinate dehydratase</fullName>
        <shortName evidence="9">3-dehydroquinase</shortName>
        <ecNumber evidence="6 9">4.2.1.10</ecNumber>
    </recommendedName>
    <alternativeName>
        <fullName evidence="9">Type II DHQase</fullName>
    </alternativeName>
</protein>
<feature type="binding site" evidence="9 11">
    <location>
        <position position="77"/>
    </location>
    <ligand>
        <name>substrate</name>
    </ligand>
</feature>
<dbReference type="GO" id="GO:0009073">
    <property type="term" value="P:aromatic amino acid family biosynthetic process"/>
    <property type="evidence" value="ECO:0007669"/>
    <property type="project" value="UniProtKB-KW"/>
</dbReference>
<dbReference type="PANTHER" id="PTHR21272:SF3">
    <property type="entry name" value="CATABOLIC 3-DEHYDROQUINASE"/>
    <property type="match status" value="1"/>
</dbReference>
<dbReference type="GO" id="GO:0003855">
    <property type="term" value="F:3-dehydroquinate dehydratase activity"/>
    <property type="evidence" value="ECO:0007669"/>
    <property type="project" value="UniProtKB-UniRule"/>
</dbReference>
<proteinExistence type="inferred from homology"/>
<dbReference type="NCBIfam" id="TIGR01088">
    <property type="entry name" value="aroQ"/>
    <property type="match status" value="1"/>
</dbReference>
<feature type="binding site" evidence="9 11">
    <location>
        <begin position="104"/>
        <end position="105"/>
    </location>
    <ligand>
        <name>substrate</name>
    </ligand>
</feature>
<feature type="binding site" evidence="9 11">
    <location>
        <position position="114"/>
    </location>
    <ligand>
        <name>substrate</name>
    </ligand>
</feature>
<evidence type="ECO:0000313" key="13">
    <source>
        <dbReference type="EMBL" id="GIL40985.1"/>
    </source>
</evidence>
<keyword evidence="8 9" id="KW-0456">Lyase</keyword>
<dbReference type="GO" id="GO:0009423">
    <property type="term" value="P:chorismate biosynthetic process"/>
    <property type="evidence" value="ECO:0007669"/>
    <property type="project" value="UniProtKB-UniRule"/>
</dbReference>
<comment type="caution">
    <text evidence="13">The sequence shown here is derived from an EMBL/GenBank/DDBJ whole genome shotgun (WGS) entry which is preliminary data.</text>
</comment>
<evidence type="ECO:0000256" key="3">
    <source>
        <dbReference type="ARBA" id="ARBA00004902"/>
    </source>
</evidence>
<dbReference type="HAMAP" id="MF_00169">
    <property type="entry name" value="AroQ"/>
    <property type="match status" value="1"/>
</dbReference>
<evidence type="ECO:0000256" key="10">
    <source>
        <dbReference type="PIRSR" id="PIRSR001399-1"/>
    </source>
</evidence>
<gene>
    <name evidence="9 13" type="primary">aroQ</name>
    <name evidence="13" type="ORF">TMPK1_32220</name>
</gene>
<evidence type="ECO:0000256" key="1">
    <source>
        <dbReference type="ARBA" id="ARBA00001864"/>
    </source>
</evidence>
<dbReference type="PROSITE" id="PS01029">
    <property type="entry name" value="DEHYDROQUINASE_II"/>
    <property type="match status" value="1"/>
</dbReference>
<dbReference type="PIRSF" id="PIRSF001399">
    <property type="entry name" value="DHquinase_II"/>
    <property type="match status" value="1"/>
</dbReference>
<dbReference type="GO" id="GO:0008652">
    <property type="term" value="P:amino acid biosynthetic process"/>
    <property type="evidence" value="ECO:0007669"/>
    <property type="project" value="UniProtKB-KW"/>
</dbReference>
<evidence type="ECO:0000256" key="9">
    <source>
        <dbReference type="HAMAP-Rule" id="MF_00169"/>
    </source>
</evidence>
<dbReference type="NCBIfam" id="NF003805">
    <property type="entry name" value="PRK05395.1-2"/>
    <property type="match status" value="1"/>
</dbReference>
<feature type="binding site" evidence="9 11">
    <location>
        <position position="83"/>
    </location>
    <ligand>
        <name>substrate</name>
    </ligand>
</feature>
<sequence length="149" mass="16403">MSEPASILVLNGPNLNMLGSREPAIYGRDTLEDIEAACAERAELLGFALDFRQSNIEGELVTWIQSARTEHDGIVINPGAYGHTSIALLDALTFAELPVVEVHLSNVFRREEFRWHSYVSRVANGVICGLGAQGYLFALDAMARLVERD</sequence>
<reference evidence="13" key="1">
    <citation type="submission" date="2021-02" db="EMBL/GenBank/DDBJ databases">
        <title>Genome sequence of Rhodospirillales sp. strain TMPK1 isolated from soil.</title>
        <authorList>
            <person name="Nakai R."/>
            <person name="Kusada H."/>
            <person name="Tamaki H."/>
        </authorList>
    </citation>
    <scope>NUCLEOTIDE SEQUENCE</scope>
    <source>
        <strain evidence="13">TMPK1</strain>
    </source>
</reference>
<feature type="binding site" evidence="9 11">
    <location>
        <position position="90"/>
    </location>
    <ligand>
        <name>substrate</name>
    </ligand>
</feature>
<dbReference type="Gene3D" id="3.40.50.9100">
    <property type="entry name" value="Dehydroquinase, class II"/>
    <property type="match status" value="1"/>
</dbReference>
<comment type="similarity">
    <text evidence="4 9">Belongs to the type-II 3-dehydroquinase family.</text>
</comment>
<evidence type="ECO:0000256" key="11">
    <source>
        <dbReference type="PIRSR" id="PIRSR001399-2"/>
    </source>
</evidence>
<dbReference type="EMBL" id="BOPV01000001">
    <property type="protein sequence ID" value="GIL40985.1"/>
    <property type="molecule type" value="Genomic_DNA"/>
</dbReference>
<dbReference type="InterPro" id="IPR001874">
    <property type="entry name" value="DHquinase_II"/>
</dbReference>
<evidence type="ECO:0000256" key="2">
    <source>
        <dbReference type="ARBA" id="ARBA00003924"/>
    </source>
</evidence>
<comment type="catalytic activity">
    <reaction evidence="1 9">
        <text>3-dehydroquinate = 3-dehydroshikimate + H2O</text>
        <dbReference type="Rhea" id="RHEA:21096"/>
        <dbReference type="ChEBI" id="CHEBI:15377"/>
        <dbReference type="ChEBI" id="CHEBI:16630"/>
        <dbReference type="ChEBI" id="CHEBI:32364"/>
        <dbReference type="EC" id="4.2.1.10"/>
    </reaction>
</comment>
<evidence type="ECO:0000256" key="5">
    <source>
        <dbReference type="ARBA" id="ARBA00011193"/>
    </source>
</evidence>
<name>A0A8S8XIH8_9PROT</name>
<dbReference type="NCBIfam" id="NF003807">
    <property type="entry name" value="PRK05395.1-4"/>
    <property type="match status" value="1"/>
</dbReference>